<evidence type="ECO:0000313" key="4">
    <source>
        <dbReference type="Proteomes" id="UP000529783"/>
    </source>
</evidence>
<dbReference type="NCBIfam" id="TIGR01764">
    <property type="entry name" value="excise"/>
    <property type="match status" value="1"/>
</dbReference>
<gene>
    <name evidence="3" type="ORF">BJY14_001459</name>
</gene>
<dbReference type="InterPro" id="IPR000551">
    <property type="entry name" value="MerR-type_HTH_dom"/>
</dbReference>
<dbReference type="GO" id="GO:0003677">
    <property type="term" value="F:DNA binding"/>
    <property type="evidence" value="ECO:0007669"/>
    <property type="project" value="InterPro"/>
</dbReference>
<dbReference type="AlphaFoldDB" id="A0A7Y9ED03"/>
<proteinExistence type="predicted"/>
<feature type="compositionally biased region" description="Basic and acidic residues" evidence="1">
    <location>
        <begin position="64"/>
        <end position="87"/>
    </location>
</feature>
<organism evidence="3 4">
    <name type="scientific">Actinomadura luteofluorescens</name>
    <dbReference type="NCBI Taxonomy" id="46163"/>
    <lineage>
        <taxon>Bacteria</taxon>
        <taxon>Bacillati</taxon>
        <taxon>Actinomycetota</taxon>
        <taxon>Actinomycetes</taxon>
        <taxon>Streptosporangiales</taxon>
        <taxon>Thermomonosporaceae</taxon>
        <taxon>Actinomadura</taxon>
    </lineage>
</organism>
<dbReference type="SUPFAM" id="SSF46955">
    <property type="entry name" value="Putative DNA-binding domain"/>
    <property type="match status" value="1"/>
</dbReference>
<protein>
    <submittedName>
        <fullName evidence="3">Excisionase family DNA binding protein</fullName>
    </submittedName>
</protein>
<dbReference type="Proteomes" id="UP000529783">
    <property type="component" value="Unassembled WGS sequence"/>
</dbReference>
<dbReference type="PROSITE" id="PS50937">
    <property type="entry name" value="HTH_MERR_2"/>
    <property type="match status" value="1"/>
</dbReference>
<dbReference type="EMBL" id="JACCBA010000001">
    <property type="protein sequence ID" value="NYD45476.1"/>
    <property type="molecule type" value="Genomic_DNA"/>
</dbReference>
<dbReference type="InterPro" id="IPR010093">
    <property type="entry name" value="SinI_DNA-bd"/>
</dbReference>
<reference evidence="3 4" key="1">
    <citation type="submission" date="2020-07" db="EMBL/GenBank/DDBJ databases">
        <title>Sequencing the genomes of 1000 actinobacteria strains.</title>
        <authorList>
            <person name="Klenk H.-P."/>
        </authorList>
    </citation>
    <scope>NUCLEOTIDE SEQUENCE [LARGE SCALE GENOMIC DNA]</scope>
    <source>
        <strain evidence="3 4">DSM 40398</strain>
    </source>
</reference>
<name>A0A7Y9ED03_9ACTN</name>
<dbReference type="RefSeq" id="WP_179842895.1">
    <property type="nucleotide sequence ID" value="NZ_JACCBA010000001.1"/>
</dbReference>
<evidence type="ECO:0000259" key="2">
    <source>
        <dbReference type="PROSITE" id="PS50937"/>
    </source>
</evidence>
<dbReference type="InterPro" id="IPR009061">
    <property type="entry name" value="DNA-bd_dom_put_sf"/>
</dbReference>
<dbReference type="InterPro" id="IPR041657">
    <property type="entry name" value="HTH_17"/>
</dbReference>
<evidence type="ECO:0000313" key="3">
    <source>
        <dbReference type="EMBL" id="NYD45476.1"/>
    </source>
</evidence>
<feature type="domain" description="HTH merR-type" evidence="2">
    <location>
        <begin position="23"/>
        <end position="68"/>
    </location>
</feature>
<accession>A0A7Y9ED03</accession>
<comment type="caution">
    <text evidence="3">The sequence shown here is derived from an EMBL/GenBank/DDBJ whole genome shotgun (WGS) entry which is preliminary data.</text>
</comment>
<keyword evidence="4" id="KW-1185">Reference proteome</keyword>
<feature type="region of interest" description="Disordered" evidence="1">
    <location>
        <begin position="52"/>
        <end position="100"/>
    </location>
</feature>
<dbReference type="Gene3D" id="1.10.1660.10">
    <property type="match status" value="1"/>
</dbReference>
<dbReference type="Pfam" id="PF12728">
    <property type="entry name" value="HTH_17"/>
    <property type="match status" value="1"/>
</dbReference>
<dbReference type="GO" id="GO:0006355">
    <property type="term" value="P:regulation of DNA-templated transcription"/>
    <property type="evidence" value="ECO:0007669"/>
    <property type="project" value="InterPro"/>
</dbReference>
<evidence type="ECO:0000256" key="1">
    <source>
        <dbReference type="SAM" id="MobiDB-lite"/>
    </source>
</evidence>
<sequence length="100" mass="11253">MTGRPRSNRPLIVNGWDFGPHQLLSPGDVAKIFRVTPKTVGQWAEQGKLTSVRTPGGARRFSRHQIEHYLHNEHPHPMTETSSEPRKPSGPQPQPSNEKT</sequence>